<dbReference type="InterPro" id="IPR019557">
    <property type="entry name" value="AminoTfrase-like_pln_mobile"/>
</dbReference>
<name>A0A445BGC6_ARAHY</name>
<dbReference type="AlphaFoldDB" id="A0A445BGC6"/>
<dbReference type="Proteomes" id="UP000289738">
    <property type="component" value="Chromosome A09"/>
</dbReference>
<evidence type="ECO:0000259" key="1">
    <source>
        <dbReference type="Pfam" id="PF10536"/>
    </source>
</evidence>
<dbReference type="GO" id="GO:0010073">
    <property type="term" value="P:meristem maintenance"/>
    <property type="evidence" value="ECO:0007669"/>
    <property type="project" value="InterPro"/>
</dbReference>
<dbReference type="Pfam" id="PF10536">
    <property type="entry name" value="PMD"/>
    <property type="match status" value="1"/>
</dbReference>
<protein>
    <recommendedName>
        <fullName evidence="1">Aminotransferase-like plant mobile domain-containing protein</fullName>
    </recommendedName>
</protein>
<keyword evidence="3" id="KW-1185">Reference proteome</keyword>
<proteinExistence type="predicted"/>
<organism evidence="2 3">
    <name type="scientific">Arachis hypogaea</name>
    <name type="common">Peanut</name>
    <dbReference type="NCBI Taxonomy" id="3818"/>
    <lineage>
        <taxon>Eukaryota</taxon>
        <taxon>Viridiplantae</taxon>
        <taxon>Streptophyta</taxon>
        <taxon>Embryophyta</taxon>
        <taxon>Tracheophyta</taxon>
        <taxon>Spermatophyta</taxon>
        <taxon>Magnoliopsida</taxon>
        <taxon>eudicotyledons</taxon>
        <taxon>Gunneridae</taxon>
        <taxon>Pentapetalae</taxon>
        <taxon>rosids</taxon>
        <taxon>fabids</taxon>
        <taxon>Fabales</taxon>
        <taxon>Fabaceae</taxon>
        <taxon>Papilionoideae</taxon>
        <taxon>50 kb inversion clade</taxon>
        <taxon>dalbergioids sensu lato</taxon>
        <taxon>Dalbergieae</taxon>
        <taxon>Pterocarpus clade</taxon>
        <taxon>Arachis</taxon>
    </lineage>
</organism>
<comment type="caution">
    <text evidence="2">The sequence shown here is derived from an EMBL/GenBank/DDBJ whole genome shotgun (WGS) entry which is preliminary data.</text>
</comment>
<dbReference type="InterPro" id="IPR044824">
    <property type="entry name" value="MAIN-like"/>
</dbReference>
<reference evidence="2 3" key="1">
    <citation type="submission" date="2019-01" db="EMBL/GenBank/DDBJ databases">
        <title>Sequencing of cultivated peanut Arachis hypogaea provides insights into genome evolution and oil improvement.</title>
        <authorList>
            <person name="Chen X."/>
        </authorList>
    </citation>
    <scope>NUCLEOTIDE SEQUENCE [LARGE SCALE GENOMIC DNA]</scope>
    <source>
        <strain evidence="3">cv. Fuhuasheng</strain>
        <tissue evidence="2">Leaves</tissue>
    </source>
</reference>
<dbReference type="PANTHER" id="PTHR46033:SF8">
    <property type="entry name" value="PROTEIN MAINTENANCE OF MERISTEMS-LIKE"/>
    <property type="match status" value="1"/>
</dbReference>
<gene>
    <name evidence="2" type="ORF">Ahy_A09g042612</name>
</gene>
<accession>A0A445BGC6</accession>
<evidence type="ECO:0000313" key="3">
    <source>
        <dbReference type="Proteomes" id="UP000289738"/>
    </source>
</evidence>
<sequence length="325" mass="36939">MVEFEHDWPLASALIERWRPESDTFHIPCGEMTITLQDVAYQLRLKIDGDLWIPLLEDLEMYGRLSWGSTMLAWLYRQMCRATEHGQCNLAGWVQYWLDNAKDENRLRHYSRTLNGIGMLNVEWTPYANPRLIALVPLAIAEAEAERRLSVCCFASLLPSGIRLDGRFGRGGWFPQLIGGWHELWDARANHRLYIHHHIDLCPSLPYMTRYLKWADTELFGLGDQHLVAAGVVLEDLPIHHPLAPDLYQPDDGHLSEMMPDAGGGRCRGGGEPEGEVDAVQAEGGKLVTRFTATETPLARQLTRPRMLARRLGLFQDPYAETTCP</sequence>
<evidence type="ECO:0000313" key="2">
    <source>
        <dbReference type="EMBL" id="RYR37734.1"/>
    </source>
</evidence>
<feature type="domain" description="Aminotransferase-like plant mobile" evidence="1">
    <location>
        <begin position="3"/>
        <end position="50"/>
    </location>
</feature>
<dbReference type="PANTHER" id="PTHR46033">
    <property type="entry name" value="PROTEIN MAIN-LIKE 2"/>
    <property type="match status" value="1"/>
</dbReference>
<dbReference type="EMBL" id="SDMP01000009">
    <property type="protein sequence ID" value="RYR37734.1"/>
    <property type="molecule type" value="Genomic_DNA"/>
</dbReference>